<organism evidence="2 3">
    <name type="scientific">Streptacidiphilus cavernicola</name>
    <dbReference type="NCBI Taxonomy" id="3342716"/>
    <lineage>
        <taxon>Bacteria</taxon>
        <taxon>Bacillati</taxon>
        <taxon>Actinomycetota</taxon>
        <taxon>Actinomycetes</taxon>
        <taxon>Kitasatosporales</taxon>
        <taxon>Streptomycetaceae</taxon>
        <taxon>Streptacidiphilus</taxon>
    </lineage>
</organism>
<dbReference type="Gene3D" id="1.20.120.450">
    <property type="entry name" value="dinb family like domain"/>
    <property type="match status" value="1"/>
</dbReference>
<dbReference type="EMBL" id="JBHEZZ010000026">
    <property type="protein sequence ID" value="MFC1406059.1"/>
    <property type="molecule type" value="Genomic_DNA"/>
</dbReference>
<accession>A0ABV6UX67</accession>
<dbReference type="NCBIfam" id="TIGR03083">
    <property type="entry name" value="maleylpyruvate isomerase family mycothiol-dependent enzyme"/>
    <property type="match status" value="1"/>
</dbReference>
<protein>
    <submittedName>
        <fullName evidence="2">Maleylpyruvate isomerase family mycothiol-dependent enzyme</fullName>
    </submittedName>
</protein>
<keyword evidence="3" id="KW-1185">Reference proteome</keyword>
<dbReference type="InterPro" id="IPR034660">
    <property type="entry name" value="DinB/YfiT-like"/>
</dbReference>
<evidence type="ECO:0000313" key="3">
    <source>
        <dbReference type="Proteomes" id="UP001592528"/>
    </source>
</evidence>
<dbReference type="RefSeq" id="WP_030262851.1">
    <property type="nucleotide sequence ID" value="NZ_JBHEZZ010000026.1"/>
</dbReference>
<evidence type="ECO:0000259" key="1">
    <source>
        <dbReference type="Pfam" id="PF11716"/>
    </source>
</evidence>
<dbReference type="Proteomes" id="UP001592528">
    <property type="component" value="Unassembled WGS sequence"/>
</dbReference>
<proteinExistence type="predicted"/>
<dbReference type="GO" id="GO:0016853">
    <property type="term" value="F:isomerase activity"/>
    <property type="evidence" value="ECO:0007669"/>
    <property type="project" value="UniProtKB-KW"/>
</dbReference>
<dbReference type="SUPFAM" id="SSF109854">
    <property type="entry name" value="DinB/YfiT-like putative metalloenzymes"/>
    <property type="match status" value="1"/>
</dbReference>
<comment type="caution">
    <text evidence="2">The sequence shown here is derived from an EMBL/GenBank/DDBJ whole genome shotgun (WGS) entry which is preliminary data.</text>
</comment>
<dbReference type="InterPro" id="IPR024344">
    <property type="entry name" value="MDMPI_metal-binding"/>
</dbReference>
<gene>
    <name evidence="2" type="ORF">ACEZDJ_32670</name>
</gene>
<evidence type="ECO:0000313" key="2">
    <source>
        <dbReference type="EMBL" id="MFC1406059.1"/>
    </source>
</evidence>
<keyword evidence="2" id="KW-0413">Isomerase</keyword>
<dbReference type="InterPro" id="IPR017517">
    <property type="entry name" value="Maleyloyr_isom"/>
</dbReference>
<reference evidence="2 3" key="1">
    <citation type="submission" date="2024-09" db="EMBL/GenBank/DDBJ databases">
        <authorList>
            <person name="Lee S.D."/>
        </authorList>
    </citation>
    <scope>NUCLEOTIDE SEQUENCE [LARGE SCALE GENOMIC DNA]</scope>
    <source>
        <strain evidence="2 3">N1-5</strain>
    </source>
</reference>
<sequence>MPDLDTWISAVRSSQNRFAALLAPLDAAKVQHPSYADDWSIAQVASHLGSQSEIFDLALDAGLNGTPTPGMEQFQPLWDAWNSRSPEAQVADSVKANEALVSRIEGLSGDDRARFRVSLFGRDIDLAALLAMRLGEHALHTWDIAVVLDPSAVVSPDAVHLLIDVLPGTAARAGRAAAEPRVLAVETADPQRRFTLTTGPDVELAAAPDGGPVDLVLPAEELLRLVYGRLDQEQTSAELPGHEVVPELLQVFPGF</sequence>
<name>A0ABV6UX67_9ACTN</name>
<dbReference type="Pfam" id="PF11716">
    <property type="entry name" value="MDMPI_N"/>
    <property type="match status" value="1"/>
</dbReference>
<feature type="domain" description="Mycothiol-dependent maleylpyruvate isomerase metal-binding" evidence="1">
    <location>
        <begin position="12"/>
        <end position="145"/>
    </location>
</feature>